<sequence>MSTYLYAYKYIRINICIYIHIYTVIYFAFLYMNVLYMAHPNYLPPKETLKIQCSENGAIKCIKNFPTKKGQNFQKKKTNSNLNSLGFMERNKYDIKDNDKEQTYDYKESGYTENKLNKCVDSNNIETNENQKDILCYDILFQSCTNSINEKKIDYSKKKRNEHINITINMCKKKQKVENCDNKNFVKSQYENVNQNCKEKNNPQNYKTNIKKNEMLQHTNGLYSWNEIKKNENLSLVNKFDNFKSVLAYNNKINDETILNNINKIDEKIFLKINQNYNDLGYNSINNSNNLNTVKYFPEDTTLREQINIYNKNEKIFLDIKNVTYKDYLEESTSRSTSRSNRSSKTDGENINICWSNYYFKDLSCESSYKDEDIISRVNLDIPDIIDDDKITKVHNDKKKVEKRKKEDHSEIRNDMIKENKLKEKKINIKKIIDRNVLTNFIECVNKQTNSTEFIPFRKVSKENQNNKQIKKNENSKNSKNSTDTLYKKVSQTNKLKGNENTINNHVEKRGTQNKFMINKDISFINKYKKVLLPINKNEHIVHMSLPSQNRCKSEILQSCQNKFIATNRNVVPKIEKKQLDKKVNCNDGDFPKIKLESILSSQNNYQRCDNKVEEKYNQKVIINKSKNEENISALEKPYTNCVSSLLCANKNNQNELIHQNECAKTGINLLRTNISNKKYAPHNKEMPHHEKLKMQNNKIKLINITSPKNGAINRNYKNLPNSNTSQNYDIPKVDNNMPTISDDNISNHFKENYEYLKNYFYKLNKTNTSINDYFLNLFCYTFMKKKNQMMNSKSSNENWANNMQLHNFNSKENITTIFKQSDISYSNRYTKKEQDKSKIDKHDNNIICMDRPMKGTHNLLKNENLYKQNNPIDNKQTNSESNHNVMKTYQNSLPYCRDTKSNDAINSTVCKNPNKNNSIRENYNNVSNIENSEIKNILYSFYNYLKLKDYIIPHNIYNNSDKRDMNENNRNNNKTDNYKKGYNVKENHDFINISYNFIDEHKNLNNNIRYDNFCSYHKRELNSYDNKNKHVPKEPNNCDSARNGIDISKPTNEDIHKNDYPHYSNHLNQCFSKGVNANCFYGCPHSFYKKNVDKKYNRIFKDNKVNFSNGAYFYLLKNIIENLDREELQKLMICQTCYILKKIKNKITPIDVILDTQILFYDCNSYFKKKGWIDDTTKENKIETGEKINKNNITNYNEKYKNNENLYYSNYQLNDFHKRKNNVSSVNPNNDTVGHLNMSNSVQMIYKHHRDNSDNVQSDAISLENDGDATAATTTYITPTKKNVQFYNIGNREISRTSTTTSISHKMNANHLKRDEINAKDNTNMDDNKYINSETNQNFI</sequence>
<evidence type="ECO:0000313" key="7">
    <source>
        <dbReference type="Proteomes" id="UP000220214"/>
    </source>
</evidence>
<evidence type="ECO:0000313" key="3">
    <source>
        <dbReference type="EMBL" id="SCL96950.1"/>
    </source>
</evidence>
<dbReference type="EMBL" id="LT614639">
    <property type="protein sequence ID" value="SCN27741.1"/>
    <property type="molecule type" value="Genomic_DNA"/>
</dbReference>
<dbReference type="EMBL" id="LT608261">
    <property type="protein sequence ID" value="SCM16517.1"/>
    <property type="molecule type" value="Genomic_DNA"/>
</dbReference>
<evidence type="ECO:0000256" key="2">
    <source>
        <dbReference type="SAM" id="Phobius"/>
    </source>
</evidence>
<dbReference type="Proteomes" id="UP000219860">
    <property type="component" value="Chromosome 13"/>
</dbReference>
<dbReference type="Proteomes" id="UP000220214">
    <property type="component" value="Chromosome 13"/>
</dbReference>
<evidence type="ECO:0000313" key="4">
    <source>
        <dbReference type="EMBL" id="SCM16517.1"/>
    </source>
</evidence>
<gene>
    <name evidence="5" type="ORF">PBNK65E_000373700</name>
    <name evidence="3" type="ORF">PBNK65NY_000373200</name>
    <name evidence="4" type="ORF">PBSP11A_000374000</name>
</gene>
<dbReference type="VEuPathDB" id="PlasmoDB:PBANKA_1324200"/>
<dbReference type="Proteomes" id="UP000516480">
    <property type="component" value="Chromosome 13"/>
</dbReference>
<feature type="region of interest" description="Disordered" evidence="1">
    <location>
        <begin position="963"/>
        <end position="982"/>
    </location>
</feature>
<name>A0A1C6X2D8_PLABE</name>
<feature type="compositionally biased region" description="Polar residues" evidence="1">
    <location>
        <begin position="1331"/>
        <end position="1341"/>
    </location>
</feature>
<feature type="region of interest" description="Disordered" evidence="1">
    <location>
        <begin position="1321"/>
        <end position="1341"/>
    </location>
</feature>
<protein>
    <submittedName>
        <fullName evidence="3">Uncharacterized protein</fullName>
    </submittedName>
</protein>
<dbReference type="EMBL" id="LT608149">
    <property type="protein sequence ID" value="SCL96950.1"/>
    <property type="molecule type" value="Genomic_DNA"/>
</dbReference>
<accession>A0A1C6X2D8</accession>
<keyword evidence="2" id="KW-0812">Transmembrane</keyword>
<proteinExistence type="predicted"/>
<keyword evidence="2" id="KW-0472">Membrane</keyword>
<feature type="region of interest" description="Disordered" evidence="1">
    <location>
        <begin position="1026"/>
        <end position="1045"/>
    </location>
</feature>
<evidence type="ECO:0000313" key="8">
    <source>
        <dbReference type="Proteomes" id="UP000516480"/>
    </source>
</evidence>
<feature type="region of interest" description="Disordered" evidence="1">
    <location>
        <begin position="459"/>
        <end position="485"/>
    </location>
</feature>
<feature type="transmembrane region" description="Helical" evidence="2">
    <location>
        <begin position="15"/>
        <end position="38"/>
    </location>
</feature>
<keyword evidence="2" id="KW-1133">Transmembrane helix</keyword>
<evidence type="ECO:0000313" key="5">
    <source>
        <dbReference type="EMBL" id="SCN27741.1"/>
    </source>
</evidence>
<evidence type="ECO:0000256" key="1">
    <source>
        <dbReference type="SAM" id="MobiDB-lite"/>
    </source>
</evidence>
<dbReference type="OrthoDB" id="387374at2759"/>
<organism evidence="3 8">
    <name type="scientific">Plasmodium berghei</name>
    <dbReference type="NCBI Taxonomy" id="5821"/>
    <lineage>
        <taxon>Eukaryota</taxon>
        <taxon>Sar</taxon>
        <taxon>Alveolata</taxon>
        <taxon>Apicomplexa</taxon>
        <taxon>Aconoidasida</taxon>
        <taxon>Haemosporida</taxon>
        <taxon>Plasmodiidae</taxon>
        <taxon>Plasmodium</taxon>
        <taxon>Plasmodium (Vinckeia)</taxon>
    </lineage>
</organism>
<evidence type="ECO:0000313" key="6">
    <source>
        <dbReference type="Proteomes" id="UP000219860"/>
    </source>
</evidence>
<reference evidence="6 8" key="1">
    <citation type="submission" date="2016-08" db="EMBL/GenBank/DDBJ databases">
        <authorList>
            <consortium name="Pathogen Informatics"/>
        </authorList>
    </citation>
    <scope>NUCLEOTIDE SEQUENCE [LARGE SCALE GENOMIC DNA]</scope>
    <source>
        <strain evidence="3 8">NK65 ny</strain>
        <strain evidence="5 7">NK65e</strain>
        <strain evidence="4 6">SP11 Antwerpcl1</strain>
    </source>
</reference>